<proteinExistence type="predicted"/>
<organism evidence="2 3">
    <name type="scientific">Parelaphostrongylus tenuis</name>
    <name type="common">Meningeal worm</name>
    <dbReference type="NCBI Taxonomy" id="148309"/>
    <lineage>
        <taxon>Eukaryota</taxon>
        <taxon>Metazoa</taxon>
        <taxon>Ecdysozoa</taxon>
        <taxon>Nematoda</taxon>
        <taxon>Chromadorea</taxon>
        <taxon>Rhabditida</taxon>
        <taxon>Rhabditina</taxon>
        <taxon>Rhabditomorpha</taxon>
        <taxon>Strongyloidea</taxon>
        <taxon>Metastrongylidae</taxon>
        <taxon>Parelaphostrongylus</taxon>
    </lineage>
</organism>
<evidence type="ECO:0000313" key="2">
    <source>
        <dbReference type="EMBL" id="KAJ1359325.1"/>
    </source>
</evidence>
<evidence type="ECO:0000313" key="3">
    <source>
        <dbReference type="Proteomes" id="UP001196413"/>
    </source>
</evidence>
<feature type="compositionally biased region" description="Polar residues" evidence="1">
    <location>
        <begin position="1"/>
        <end position="14"/>
    </location>
</feature>
<dbReference type="Proteomes" id="UP001196413">
    <property type="component" value="Unassembled WGS sequence"/>
</dbReference>
<accession>A0AAD5MIN7</accession>
<sequence>MMQGQMDSPRSNTSSKEKVKANCASSSSPTSPLFVVLEQNCHHWQEVDLLQEAASSKSVVVTRSARNTNTKTKSICAKGNVNHFLAPR</sequence>
<dbReference type="AlphaFoldDB" id="A0AAD5MIN7"/>
<evidence type="ECO:0000256" key="1">
    <source>
        <dbReference type="SAM" id="MobiDB-lite"/>
    </source>
</evidence>
<keyword evidence="3" id="KW-1185">Reference proteome</keyword>
<protein>
    <submittedName>
        <fullName evidence="2">Uncharacterized protein</fullName>
    </submittedName>
</protein>
<feature type="region of interest" description="Disordered" evidence="1">
    <location>
        <begin position="1"/>
        <end position="30"/>
    </location>
</feature>
<dbReference type="EMBL" id="JAHQIW010003596">
    <property type="protein sequence ID" value="KAJ1359325.1"/>
    <property type="molecule type" value="Genomic_DNA"/>
</dbReference>
<reference evidence="2" key="1">
    <citation type="submission" date="2021-06" db="EMBL/GenBank/DDBJ databases">
        <title>Parelaphostrongylus tenuis whole genome reference sequence.</title>
        <authorList>
            <person name="Garwood T.J."/>
            <person name="Larsen P.A."/>
            <person name="Fountain-Jones N.M."/>
            <person name="Garbe J.R."/>
            <person name="Macchietto M.G."/>
            <person name="Kania S.A."/>
            <person name="Gerhold R.W."/>
            <person name="Richards J.E."/>
            <person name="Wolf T.M."/>
        </authorList>
    </citation>
    <scope>NUCLEOTIDE SEQUENCE</scope>
    <source>
        <strain evidence="2">MNPRO001-30</strain>
        <tissue evidence="2">Meninges</tissue>
    </source>
</reference>
<gene>
    <name evidence="2" type="ORF">KIN20_018018</name>
</gene>
<comment type="caution">
    <text evidence="2">The sequence shown here is derived from an EMBL/GenBank/DDBJ whole genome shotgun (WGS) entry which is preliminary data.</text>
</comment>
<name>A0AAD5MIN7_PARTN</name>